<dbReference type="Proteomes" id="UP000490060">
    <property type="component" value="Unassembled WGS sequence"/>
</dbReference>
<evidence type="ECO:0000259" key="7">
    <source>
        <dbReference type="PROSITE" id="PS51900"/>
    </source>
</evidence>
<organism evidence="8 9">
    <name type="scientific">Tenacibaculum finnmarkense genomovar ulcerans</name>
    <dbReference type="NCBI Taxonomy" id="2781388"/>
    <lineage>
        <taxon>Bacteria</taxon>
        <taxon>Pseudomonadati</taxon>
        <taxon>Bacteroidota</taxon>
        <taxon>Flavobacteriia</taxon>
        <taxon>Flavobacteriales</taxon>
        <taxon>Flavobacteriaceae</taxon>
        <taxon>Tenacibaculum</taxon>
        <taxon>Tenacibaculum finnmarkense</taxon>
    </lineage>
</organism>
<dbReference type="Gene3D" id="1.10.150.130">
    <property type="match status" value="1"/>
</dbReference>
<evidence type="ECO:0000313" key="9">
    <source>
        <dbReference type="Proteomes" id="UP000490060"/>
    </source>
</evidence>
<dbReference type="InterPro" id="IPR013762">
    <property type="entry name" value="Integrase-like_cat_sf"/>
</dbReference>
<reference evidence="8 9" key="1">
    <citation type="submission" date="2017-11" db="EMBL/GenBank/DDBJ databases">
        <authorList>
            <person name="Duchaud E."/>
        </authorList>
    </citation>
    <scope>NUCLEOTIDE SEQUENCE [LARGE SCALE GENOMIC DNA]</scope>
    <source>
        <strain evidence="8 9">TNO010</strain>
    </source>
</reference>
<dbReference type="GO" id="GO:0006310">
    <property type="term" value="P:DNA recombination"/>
    <property type="evidence" value="ECO:0007669"/>
    <property type="project" value="UniProtKB-KW"/>
</dbReference>
<dbReference type="Pfam" id="PF00589">
    <property type="entry name" value="Phage_integrase"/>
    <property type="match status" value="1"/>
</dbReference>
<comment type="similarity">
    <text evidence="1">Belongs to the 'phage' integrase family.</text>
</comment>
<dbReference type="PROSITE" id="PS51900">
    <property type="entry name" value="CB"/>
    <property type="match status" value="1"/>
</dbReference>
<proteinExistence type="inferred from homology"/>
<evidence type="ECO:0000256" key="4">
    <source>
        <dbReference type="ARBA" id="ARBA00023172"/>
    </source>
</evidence>
<gene>
    <name evidence="8" type="ORF">TNO010_400002</name>
</gene>
<dbReference type="InterPro" id="IPR050090">
    <property type="entry name" value="Tyrosine_recombinase_XerCD"/>
</dbReference>
<evidence type="ECO:0008006" key="10">
    <source>
        <dbReference type="Google" id="ProtNLM"/>
    </source>
</evidence>
<dbReference type="PROSITE" id="PS51898">
    <property type="entry name" value="TYR_RECOMBINASE"/>
    <property type="match status" value="1"/>
</dbReference>
<accession>A0A2I2MA50</accession>
<dbReference type="InterPro" id="IPR010998">
    <property type="entry name" value="Integrase_recombinase_N"/>
</dbReference>
<dbReference type="AlphaFoldDB" id="A0A2I2MA50"/>
<keyword evidence="2" id="KW-0229">DNA integration</keyword>
<dbReference type="SUPFAM" id="SSF56349">
    <property type="entry name" value="DNA breaking-rejoining enzymes"/>
    <property type="match status" value="1"/>
</dbReference>
<dbReference type="RefSeq" id="WP_172505670.1">
    <property type="nucleotide sequence ID" value="NZ_JAJHTM010000018.1"/>
</dbReference>
<dbReference type="InterPro" id="IPR011010">
    <property type="entry name" value="DNA_brk_join_enz"/>
</dbReference>
<keyword evidence="3 5" id="KW-0238">DNA-binding</keyword>
<sequence>MSKLQNSNITLPFIDYIPAELKENKVWEIVYYAIDPYETKANNRLKRKRHRVRPFKCKKERRIYAKSIIIRLNQQLMRGWTPFDRVNNSPIQEQEPPKKVKLFEVFDNYLHQIEQQTKKDSLRPDTLRAYTSYIKNLKVYLIAKKQENAAVSYFNEKFCRDFLDMIFYERKNSARTHNNYLGFISLFNRWLIKREHLKVDFTGNIDKIRVSEKIRTIIPLKERTEIFNHLKETNKHYFALCYTAFYCLIRRTELSKLKVADVLLKNGIISISADVSKNRKSQVVTIPSQLIHVLIDHLKNANNHDFLFSDDNFKPGETQLEPKKISDTWSKYKKKLNFSKFYQWYSLKDTGITNYLHLGIPTIDVRNQARHYSIKQTEEYLPKTILKASGTIQSAKLDI</sequence>
<name>A0A2I2MA50_9FLAO</name>
<keyword evidence="4" id="KW-0233">DNA recombination</keyword>
<evidence type="ECO:0000256" key="3">
    <source>
        <dbReference type="ARBA" id="ARBA00023125"/>
    </source>
</evidence>
<dbReference type="InterPro" id="IPR002104">
    <property type="entry name" value="Integrase_catalytic"/>
</dbReference>
<dbReference type="GO" id="GO:0015074">
    <property type="term" value="P:DNA integration"/>
    <property type="evidence" value="ECO:0007669"/>
    <property type="project" value="UniProtKB-KW"/>
</dbReference>
<dbReference type="InterPro" id="IPR044068">
    <property type="entry name" value="CB"/>
</dbReference>
<evidence type="ECO:0000256" key="2">
    <source>
        <dbReference type="ARBA" id="ARBA00022908"/>
    </source>
</evidence>
<dbReference type="Gene3D" id="1.10.443.10">
    <property type="entry name" value="Intergrase catalytic core"/>
    <property type="match status" value="1"/>
</dbReference>
<evidence type="ECO:0000256" key="5">
    <source>
        <dbReference type="PROSITE-ProRule" id="PRU01248"/>
    </source>
</evidence>
<protein>
    <recommendedName>
        <fullName evidence="10">Integrase</fullName>
    </recommendedName>
</protein>
<dbReference type="PANTHER" id="PTHR30349:SF41">
    <property type="entry name" value="INTEGRASE_RECOMBINASE PROTEIN MJ0367-RELATED"/>
    <property type="match status" value="1"/>
</dbReference>
<evidence type="ECO:0000313" key="8">
    <source>
        <dbReference type="EMBL" id="SOU89429.1"/>
    </source>
</evidence>
<dbReference type="EMBL" id="OENE01000035">
    <property type="protein sequence ID" value="SOU89429.1"/>
    <property type="molecule type" value="Genomic_DNA"/>
</dbReference>
<dbReference type="CDD" id="cd00397">
    <property type="entry name" value="DNA_BRE_C"/>
    <property type="match status" value="1"/>
</dbReference>
<feature type="domain" description="Tyr recombinase" evidence="6">
    <location>
        <begin position="213"/>
        <end position="397"/>
    </location>
</feature>
<evidence type="ECO:0000259" key="6">
    <source>
        <dbReference type="PROSITE" id="PS51898"/>
    </source>
</evidence>
<feature type="domain" description="Core-binding (CB)" evidence="7">
    <location>
        <begin position="100"/>
        <end position="192"/>
    </location>
</feature>
<dbReference type="GO" id="GO:0003677">
    <property type="term" value="F:DNA binding"/>
    <property type="evidence" value="ECO:0007669"/>
    <property type="project" value="UniProtKB-UniRule"/>
</dbReference>
<evidence type="ECO:0000256" key="1">
    <source>
        <dbReference type="ARBA" id="ARBA00008857"/>
    </source>
</evidence>
<dbReference type="PANTHER" id="PTHR30349">
    <property type="entry name" value="PHAGE INTEGRASE-RELATED"/>
    <property type="match status" value="1"/>
</dbReference>